<protein>
    <submittedName>
        <fullName evidence="3">Uncharacterized protein LOC113466570 isoform X3</fullName>
    </submittedName>
</protein>
<dbReference type="Proteomes" id="UP000079169">
    <property type="component" value="Unplaced"/>
</dbReference>
<feature type="region of interest" description="Disordered" evidence="1">
    <location>
        <begin position="52"/>
        <end position="74"/>
    </location>
</feature>
<dbReference type="RefSeq" id="XP_026677911.1">
    <property type="nucleotide sequence ID" value="XM_026822110.1"/>
</dbReference>
<evidence type="ECO:0000313" key="2">
    <source>
        <dbReference type="Proteomes" id="UP000079169"/>
    </source>
</evidence>
<keyword evidence="2" id="KW-1185">Reference proteome</keyword>
<dbReference type="GeneID" id="113466570"/>
<sequence length="91" mass="10479">MPPENVLKKLLCVSCHAADANHTAYDETIGLVKNHRIHLRWTKRMDSYHESTESLLTADSLSPKSDDGTVETRLTTDHDHYMDEIKIENMR</sequence>
<gene>
    <name evidence="3" type="primary">LOC113466570</name>
</gene>
<evidence type="ECO:0000313" key="3">
    <source>
        <dbReference type="RefSeq" id="XP_026677911.1"/>
    </source>
</evidence>
<evidence type="ECO:0000256" key="1">
    <source>
        <dbReference type="SAM" id="MobiDB-lite"/>
    </source>
</evidence>
<name>A0A3Q0INM9_DIACI</name>
<proteinExistence type="predicted"/>
<dbReference type="AlphaFoldDB" id="A0A3Q0INM9"/>
<feature type="compositionally biased region" description="Polar residues" evidence="1">
    <location>
        <begin position="53"/>
        <end position="63"/>
    </location>
</feature>
<reference evidence="3" key="1">
    <citation type="submission" date="2025-08" db="UniProtKB">
        <authorList>
            <consortium name="RefSeq"/>
        </authorList>
    </citation>
    <scope>IDENTIFICATION</scope>
</reference>
<organism evidence="2 3">
    <name type="scientific">Diaphorina citri</name>
    <name type="common">Asian citrus psyllid</name>
    <dbReference type="NCBI Taxonomy" id="121845"/>
    <lineage>
        <taxon>Eukaryota</taxon>
        <taxon>Metazoa</taxon>
        <taxon>Ecdysozoa</taxon>
        <taxon>Arthropoda</taxon>
        <taxon>Hexapoda</taxon>
        <taxon>Insecta</taxon>
        <taxon>Pterygota</taxon>
        <taxon>Neoptera</taxon>
        <taxon>Paraneoptera</taxon>
        <taxon>Hemiptera</taxon>
        <taxon>Sternorrhyncha</taxon>
        <taxon>Psylloidea</taxon>
        <taxon>Psyllidae</taxon>
        <taxon>Diaphorininae</taxon>
        <taxon>Diaphorina</taxon>
    </lineage>
</organism>
<accession>A0A3Q0INM9</accession>